<evidence type="ECO:0000313" key="3">
    <source>
        <dbReference type="Proteomes" id="UP001596523"/>
    </source>
</evidence>
<accession>A0ABW2JEK6</accession>
<proteinExistence type="predicted"/>
<feature type="compositionally biased region" description="Acidic residues" evidence="1">
    <location>
        <begin position="111"/>
        <end position="125"/>
    </location>
</feature>
<reference evidence="3" key="1">
    <citation type="journal article" date="2019" name="Int. J. Syst. Evol. Microbiol.">
        <title>The Global Catalogue of Microorganisms (GCM) 10K type strain sequencing project: providing services to taxonomists for standard genome sequencing and annotation.</title>
        <authorList>
            <consortium name="The Broad Institute Genomics Platform"/>
            <consortium name="The Broad Institute Genome Sequencing Center for Infectious Disease"/>
            <person name="Wu L."/>
            <person name="Ma J."/>
        </authorList>
    </citation>
    <scope>NUCLEOTIDE SEQUENCE [LARGE SCALE GENOMIC DNA]</scope>
    <source>
        <strain evidence="3">SYNS20</strain>
    </source>
</reference>
<evidence type="ECO:0008006" key="4">
    <source>
        <dbReference type="Google" id="ProtNLM"/>
    </source>
</evidence>
<feature type="compositionally biased region" description="Polar residues" evidence="1">
    <location>
        <begin position="1"/>
        <end position="16"/>
    </location>
</feature>
<protein>
    <recommendedName>
        <fullName evidence="4">Potassium transporter TrkA</fullName>
    </recommendedName>
</protein>
<dbReference type="RefSeq" id="WP_381828420.1">
    <property type="nucleotide sequence ID" value="NZ_JBHTCF010000003.1"/>
</dbReference>
<evidence type="ECO:0000256" key="1">
    <source>
        <dbReference type="SAM" id="MobiDB-lite"/>
    </source>
</evidence>
<name>A0ABW2JEK6_9ACTN</name>
<feature type="region of interest" description="Disordered" evidence="1">
    <location>
        <begin position="84"/>
        <end position="125"/>
    </location>
</feature>
<dbReference type="Proteomes" id="UP001596523">
    <property type="component" value="Unassembled WGS sequence"/>
</dbReference>
<sequence>MPSLPQPAQSPESQHPSADAHMVVCGDDALAERLAAELAQVYRERVTLVIPSPADSRRATARTHVRQPGRASALFGRVTSVMGVRTAGNSPDADGPDADPGDGIRVLQAAEPDDDALAEADTDNR</sequence>
<organism evidence="2 3">
    <name type="scientific">Streptomyces monticola</name>
    <dbReference type="NCBI Taxonomy" id="2666263"/>
    <lineage>
        <taxon>Bacteria</taxon>
        <taxon>Bacillati</taxon>
        <taxon>Actinomycetota</taxon>
        <taxon>Actinomycetes</taxon>
        <taxon>Kitasatosporales</taxon>
        <taxon>Streptomycetaceae</taxon>
        <taxon>Streptomyces</taxon>
    </lineage>
</organism>
<comment type="caution">
    <text evidence="2">The sequence shown here is derived from an EMBL/GenBank/DDBJ whole genome shotgun (WGS) entry which is preliminary data.</text>
</comment>
<evidence type="ECO:0000313" key="2">
    <source>
        <dbReference type="EMBL" id="MFC7304257.1"/>
    </source>
</evidence>
<gene>
    <name evidence="2" type="ORF">ACFQVC_08540</name>
</gene>
<feature type="region of interest" description="Disordered" evidence="1">
    <location>
        <begin position="1"/>
        <end position="21"/>
    </location>
</feature>
<keyword evidence="3" id="KW-1185">Reference proteome</keyword>
<dbReference type="EMBL" id="JBHTCF010000003">
    <property type="protein sequence ID" value="MFC7304257.1"/>
    <property type="molecule type" value="Genomic_DNA"/>
</dbReference>